<dbReference type="PROSITE" id="PS01174">
    <property type="entry name" value="LIPASE_GDXG_SER"/>
    <property type="match status" value="1"/>
</dbReference>
<evidence type="ECO:0000256" key="2">
    <source>
        <dbReference type="ARBA" id="ARBA00022801"/>
    </source>
</evidence>
<reference evidence="6 7" key="1">
    <citation type="submission" date="2024-04" db="EMBL/GenBank/DDBJ databases">
        <title>Isolation of an actinomycete strain from pig manure.</title>
        <authorList>
            <person name="Gong T."/>
            <person name="Yu Z."/>
            <person name="An M."/>
            <person name="Wei C."/>
            <person name="Yang W."/>
            <person name="Liu L."/>
        </authorList>
    </citation>
    <scope>NUCLEOTIDE SEQUENCE [LARGE SCALE GENOMIC DNA]</scope>
    <source>
        <strain evidence="6 7">ZF39</strain>
    </source>
</reference>
<accession>A0ABZ3FQ33</accession>
<evidence type="ECO:0000256" key="3">
    <source>
        <dbReference type="PROSITE-ProRule" id="PRU10038"/>
    </source>
</evidence>
<dbReference type="InterPro" id="IPR050300">
    <property type="entry name" value="GDXG_lipolytic_enzyme"/>
</dbReference>
<dbReference type="SUPFAM" id="SSF53474">
    <property type="entry name" value="alpha/beta-Hydrolases"/>
    <property type="match status" value="1"/>
</dbReference>
<feature type="compositionally biased region" description="Polar residues" evidence="4">
    <location>
        <begin position="308"/>
        <end position="321"/>
    </location>
</feature>
<proteinExistence type="inferred from homology"/>
<evidence type="ECO:0000313" key="7">
    <source>
        <dbReference type="Proteomes" id="UP001442841"/>
    </source>
</evidence>
<comment type="similarity">
    <text evidence="1">Belongs to the 'GDXG' lipolytic enzyme family.</text>
</comment>
<evidence type="ECO:0000256" key="1">
    <source>
        <dbReference type="ARBA" id="ARBA00010515"/>
    </source>
</evidence>
<dbReference type="InterPro" id="IPR029058">
    <property type="entry name" value="AB_hydrolase_fold"/>
</dbReference>
<gene>
    <name evidence="6" type="ORF">AADG42_12935</name>
</gene>
<dbReference type="Proteomes" id="UP001442841">
    <property type="component" value="Chromosome"/>
</dbReference>
<dbReference type="PANTHER" id="PTHR48081:SF8">
    <property type="entry name" value="ALPHA_BETA HYDROLASE FOLD-3 DOMAIN-CONTAINING PROTEIN-RELATED"/>
    <property type="match status" value="1"/>
</dbReference>
<dbReference type="InterPro" id="IPR033140">
    <property type="entry name" value="Lipase_GDXG_put_SER_AS"/>
</dbReference>
<keyword evidence="2 6" id="KW-0378">Hydrolase</keyword>
<feature type="active site" evidence="3">
    <location>
        <position position="156"/>
    </location>
</feature>
<dbReference type="GO" id="GO:0016787">
    <property type="term" value="F:hydrolase activity"/>
    <property type="evidence" value="ECO:0007669"/>
    <property type="project" value="UniProtKB-KW"/>
</dbReference>
<feature type="domain" description="Alpha/beta hydrolase fold-3" evidence="5">
    <location>
        <begin position="78"/>
        <end position="284"/>
    </location>
</feature>
<sequence length="328" mass="34415">MPLDAATGQFIELLESTGASPVQDGSPEAARAAGASLVELIGPGPEVASSENVHLAGFDGGGFTVRILRPGPAPAGIIVYLHGGGWVTGDLAGHDTLARTLAVRAHATVVLVDYRLAPEHPFPIPVEDCWTALTWVNAHRGELAISDAPLVVAGDSAGGNLAAVLTHRARDRGGLVIAHQVLAYPVTDCDFDRPSYRDPENQSLLTREAMAWFFDHYTGPGDRRFDPEVSPLRADDFRGLPPATILLAEHDPLKDEGRAYAQALAVAGVPVHVETAAGQAHGFLPMLNVLPGAEVGVDLIVEQLAQVSGRSDTSGPNSASSAWPYANC</sequence>
<evidence type="ECO:0000313" key="6">
    <source>
        <dbReference type="EMBL" id="XAN08168.1"/>
    </source>
</evidence>
<dbReference type="PROSITE" id="PS01173">
    <property type="entry name" value="LIPASE_GDXG_HIS"/>
    <property type="match status" value="1"/>
</dbReference>
<feature type="region of interest" description="Disordered" evidence="4">
    <location>
        <begin position="308"/>
        <end position="328"/>
    </location>
</feature>
<dbReference type="Gene3D" id="3.40.50.1820">
    <property type="entry name" value="alpha/beta hydrolase"/>
    <property type="match status" value="1"/>
</dbReference>
<dbReference type="InterPro" id="IPR013094">
    <property type="entry name" value="AB_hydrolase_3"/>
</dbReference>
<protein>
    <submittedName>
        <fullName evidence="6">Alpha/beta hydrolase</fullName>
    </submittedName>
</protein>
<dbReference type="InterPro" id="IPR002168">
    <property type="entry name" value="Lipase_GDXG_HIS_AS"/>
</dbReference>
<evidence type="ECO:0000256" key="4">
    <source>
        <dbReference type="SAM" id="MobiDB-lite"/>
    </source>
</evidence>
<name>A0ABZ3FQ33_9ACTN</name>
<dbReference type="EMBL" id="CP154795">
    <property type="protein sequence ID" value="XAN08168.1"/>
    <property type="molecule type" value="Genomic_DNA"/>
</dbReference>
<dbReference type="Pfam" id="PF07859">
    <property type="entry name" value="Abhydrolase_3"/>
    <property type="match status" value="1"/>
</dbReference>
<organism evidence="6 7">
    <name type="scientific">Ammonicoccus fulvus</name>
    <dbReference type="NCBI Taxonomy" id="3138240"/>
    <lineage>
        <taxon>Bacteria</taxon>
        <taxon>Bacillati</taxon>
        <taxon>Actinomycetota</taxon>
        <taxon>Actinomycetes</taxon>
        <taxon>Propionibacteriales</taxon>
        <taxon>Propionibacteriaceae</taxon>
        <taxon>Ammonicoccus</taxon>
    </lineage>
</organism>
<dbReference type="RefSeq" id="WP_425309624.1">
    <property type="nucleotide sequence ID" value="NZ_CP154795.1"/>
</dbReference>
<evidence type="ECO:0000259" key="5">
    <source>
        <dbReference type="Pfam" id="PF07859"/>
    </source>
</evidence>
<keyword evidence="7" id="KW-1185">Reference proteome</keyword>
<dbReference type="PANTHER" id="PTHR48081">
    <property type="entry name" value="AB HYDROLASE SUPERFAMILY PROTEIN C4A8.06C"/>
    <property type="match status" value="1"/>
</dbReference>